<feature type="transmembrane region" description="Helical" evidence="1">
    <location>
        <begin position="301"/>
        <end position="319"/>
    </location>
</feature>
<evidence type="ECO:0000313" key="2">
    <source>
        <dbReference type="EMBL" id="WNM18740.1"/>
    </source>
</evidence>
<evidence type="ECO:0000256" key="1">
    <source>
        <dbReference type="SAM" id="Phobius"/>
    </source>
</evidence>
<feature type="transmembrane region" description="Helical" evidence="1">
    <location>
        <begin position="12"/>
        <end position="33"/>
    </location>
</feature>
<dbReference type="EMBL" id="CP134890">
    <property type="protein sequence ID" value="WNM22791.1"/>
    <property type="molecule type" value="Genomic_DNA"/>
</dbReference>
<keyword evidence="4" id="KW-1185">Reference proteome</keyword>
<protein>
    <submittedName>
        <fullName evidence="3">Uncharacterized protein</fullName>
    </submittedName>
</protein>
<feature type="transmembrane region" description="Helical" evidence="1">
    <location>
        <begin position="270"/>
        <end position="289"/>
    </location>
</feature>
<feature type="transmembrane region" description="Helical" evidence="1">
    <location>
        <begin position="331"/>
        <end position="349"/>
    </location>
</feature>
<keyword evidence="1" id="KW-1133">Transmembrane helix</keyword>
<feature type="transmembrane region" description="Helical" evidence="1">
    <location>
        <begin position="45"/>
        <end position="65"/>
    </location>
</feature>
<dbReference type="Proteomes" id="UP001304515">
    <property type="component" value="Chromosome"/>
</dbReference>
<reference evidence="3 4" key="1">
    <citation type="submission" date="2023-09" db="EMBL/GenBank/DDBJ databases">
        <title>Flavobacterium sp. a novel bacteria isolate from Pepper rhizosphere.</title>
        <authorList>
            <person name="Peng Y."/>
            <person name="Lee J."/>
        </authorList>
    </citation>
    <scope>NUCLEOTIDE SEQUENCE [LARGE SCALE GENOMIC DNA]</scope>
    <source>
        <strain evidence="2">PMR2A8</strain>
        <strain evidence="3 4">PMTSA4</strain>
    </source>
</reference>
<dbReference type="RefSeq" id="WP_313322888.1">
    <property type="nucleotide sequence ID" value="NZ_CP134878.1"/>
</dbReference>
<feature type="transmembrane region" description="Helical" evidence="1">
    <location>
        <begin position="148"/>
        <end position="181"/>
    </location>
</feature>
<name>A0AA96F2P1_9FLAO</name>
<feature type="transmembrane region" description="Helical" evidence="1">
    <location>
        <begin position="232"/>
        <end position="250"/>
    </location>
</feature>
<dbReference type="AlphaFoldDB" id="A0AA96F2P1"/>
<organism evidence="3 4">
    <name type="scientific">Flavobacterium capsici</name>
    <dbReference type="NCBI Taxonomy" id="3075618"/>
    <lineage>
        <taxon>Bacteria</taxon>
        <taxon>Pseudomonadati</taxon>
        <taxon>Bacteroidota</taxon>
        <taxon>Flavobacteriia</taxon>
        <taxon>Flavobacteriales</taxon>
        <taxon>Flavobacteriaceae</taxon>
        <taxon>Flavobacterium</taxon>
    </lineage>
</organism>
<keyword evidence="1" id="KW-0812">Transmembrane</keyword>
<accession>A0AA96F2P1</accession>
<proteinExistence type="predicted"/>
<keyword evidence="1" id="KW-0472">Membrane</keyword>
<dbReference type="KEGG" id="fcj:RN605_05370"/>
<accession>A0AA96F062</accession>
<evidence type="ECO:0000313" key="3">
    <source>
        <dbReference type="EMBL" id="WNM22791.1"/>
    </source>
</evidence>
<feature type="transmembrane region" description="Helical" evidence="1">
    <location>
        <begin position="201"/>
        <end position="220"/>
    </location>
</feature>
<feature type="transmembrane region" description="Helical" evidence="1">
    <location>
        <begin position="108"/>
        <end position="136"/>
    </location>
</feature>
<sequence length="363" mass="43003">MYRYSIRQDYIPYYCLLFVYILFSTLFLWKNIFDNSIFSKIKPKTLYLVFSTTVIIIVFLIVHNVDGYTLNVDRWSAMDVGIKSILNGEYPYIAKDHLNQYTSNLPSLFIIGLPFYLLGNVAYLQVFSCAILFYTIQHYFETKKSLYFILLLIISPAFWWEIFCLSDLMSNVFFILCFLIYYNHNFSNDKFKKPILLGSILAFFILTRGIVLVPFVLFFFSDFWKTTLITKTKLIISGLVVFCLLIFMAIHNCENLETLIEYNPLWLQTILLPKYIVIFCLLLPFFISYKIKNFYDDFLKATIFLMILPVVIAFLIKIFQDGLYIILTKKFFDLSYLSMVFPFMILLFINPKKIKIKKQIVQN</sequence>
<evidence type="ECO:0000313" key="4">
    <source>
        <dbReference type="Proteomes" id="UP001304515"/>
    </source>
</evidence>
<gene>
    <name evidence="3" type="ORF">RN605_05370</name>
    <name evidence="2" type="ORF">RN608_12070</name>
</gene>
<dbReference type="EMBL" id="CP134878">
    <property type="protein sequence ID" value="WNM18740.1"/>
    <property type="molecule type" value="Genomic_DNA"/>
</dbReference>